<sequence length="49" mass="5822">MPSPDKPIEPFDSFEQLFRRAEDRPGYWEELAKLEFTEEMLARACVLEC</sequence>
<evidence type="ECO:0000313" key="1">
    <source>
        <dbReference type="EMBL" id="MPN42215.1"/>
    </source>
</evidence>
<reference evidence="1" key="1">
    <citation type="submission" date="2019-08" db="EMBL/GenBank/DDBJ databases">
        <authorList>
            <person name="Kucharzyk K."/>
            <person name="Murdoch R.W."/>
            <person name="Higgins S."/>
            <person name="Loffler F."/>
        </authorList>
    </citation>
    <scope>NUCLEOTIDE SEQUENCE</scope>
</reference>
<accession>A0A645HT31</accession>
<protein>
    <submittedName>
        <fullName evidence="1">Uncharacterized protein</fullName>
    </submittedName>
</protein>
<dbReference type="EMBL" id="VSSQ01099802">
    <property type="protein sequence ID" value="MPN42215.1"/>
    <property type="molecule type" value="Genomic_DNA"/>
</dbReference>
<gene>
    <name evidence="1" type="ORF">SDC9_189771</name>
</gene>
<dbReference type="AlphaFoldDB" id="A0A645HT31"/>
<comment type="caution">
    <text evidence="1">The sequence shown here is derived from an EMBL/GenBank/DDBJ whole genome shotgun (WGS) entry which is preliminary data.</text>
</comment>
<name>A0A645HT31_9ZZZZ</name>
<organism evidence="1">
    <name type="scientific">bioreactor metagenome</name>
    <dbReference type="NCBI Taxonomy" id="1076179"/>
    <lineage>
        <taxon>unclassified sequences</taxon>
        <taxon>metagenomes</taxon>
        <taxon>ecological metagenomes</taxon>
    </lineage>
</organism>
<proteinExistence type="predicted"/>